<evidence type="ECO:0000256" key="2">
    <source>
        <dbReference type="ARBA" id="ARBA00015192"/>
    </source>
</evidence>
<accession>A0A5J4NVC0</accession>
<comment type="similarity">
    <text evidence="1">Belongs to the RRM RBM42 family.</text>
</comment>
<dbReference type="Proteomes" id="UP000324629">
    <property type="component" value="Unassembled WGS sequence"/>
</dbReference>
<evidence type="ECO:0000313" key="10">
    <source>
        <dbReference type="Proteomes" id="UP000324629"/>
    </source>
</evidence>
<evidence type="ECO:0000256" key="5">
    <source>
        <dbReference type="PROSITE-ProRule" id="PRU00176"/>
    </source>
</evidence>
<name>A0A5J4NVC0_9TREM</name>
<keyword evidence="10" id="KW-1185">Reference proteome</keyword>
<dbReference type="EMBL" id="QNGE01000860">
    <property type="protein sequence ID" value="KAA3679068.1"/>
    <property type="molecule type" value="Genomic_DNA"/>
</dbReference>
<evidence type="ECO:0000256" key="3">
    <source>
        <dbReference type="ARBA" id="ARBA00022884"/>
    </source>
</evidence>
<dbReference type="PANTHER" id="PTHR47640:SF11">
    <property type="entry name" value="RNA-BINDING PROTEIN 42"/>
    <property type="match status" value="1"/>
</dbReference>
<gene>
    <name evidence="9" type="ORF">DEA37_0010839</name>
</gene>
<dbReference type="InterPro" id="IPR012677">
    <property type="entry name" value="Nucleotide-bd_a/b_plait_sf"/>
</dbReference>
<evidence type="ECO:0000256" key="4">
    <source>
        <dbReference type="ARBA" id="ARBA00030574"/>
    </source>
</evidence>
<dbReference type="GO" id="GO:0003729">
    <property type="term" value="F:mRNA binding"/>
    <property type="evidence" value="ECO:0007669"/>
    <property type="project" value="InterPro"/>
</dbReference>
<keyword evidence="3 5" id="KW-0694">RNA-binding</keyword>
<dbReference type="PROSITE" id="PS50102">
    <property type="entry name" value="RRM"/>
    <property type="match status" value="1"/>
</dbReference>
<protein>
    <recommendedName>
        <fullName evidence="2">RNA-binding protein 42</fullName>
    </recommendedName>
    <alternativeName>
        <fullName evidence="4">RNA-binding motif protein 42</fullName>
    </alternativeName>
</protein>
<dbReference type="InterPro" id="IPR000504">
    <property type="entry name" value="RRM_dom"/>
</dbReference>
<evidence type="ECO:0000256" key="1">
    <source>
        <dbReference type="ARBA" id="ARBA00007408"/>
    </source>
</evidence>
<dbReference type="Gene3D" id="3.30.70.330">
    <property type="match status" value="1"/>
</dbReference>
<feature type="compositionally biased region" description="Basic residues" evidence="7">
    <location>
        <begin position="456"/>
        <end position="468"/>
    </location>
</feature>
<evidence type="ECO:0000259" key="8">
    <source>
        <dbReference type="PROSITE" id="PS50102"/>
    </source>
</evidence>
<evidence type="ECO:0000256" key="7">
    <source>
        <dbReference type="SAM" id="MobiDB-lite"/>
    </source>
</evidence>
<dbReference type="SUPFAM" id="SSF54928">
    <property type="entry name" value="RNA-binding domain, RBD"/>
    <property type="match status" value="1"/>
</dbReference>
<proteinExistence type="inferred from homology"/>
<dbReference type="AlphaFoldDB" id="A0A5J4NVC0"/>
<sequence>MAEPEKKLRQMEEEMTRFEAEIAHQTANSVATPVVPATPLTGGFAFPATTAFIPHQLRVTPHVAASLPVPPGLPVYVPLVQQSPPTYQVPTAPVRVAAGPLPVQHKTVVTHVTLPTIPPATQTVSKSATGRETAKTVITAPPQMAGPTELAARAREAATAAAKSKASAVDDDVDDDVTRALLAAAAGVTYTRIQGPNGKAAPQLNLVILLIHTMAEPEKKLRQMEEEMTRFEAEIAHQTANSVATPVVPATPLTGGFAFPATTAFIPHQLRVTPHVAERVLASITKPPLTPVVPQTSPVGQQNPLATPAIDSSKLTTVLIPPPAYRPATSTTNSSVGQTTNKKKRYIRVAAGMTWVDPTLADWDPNDFRIFCGDLGNEVSDDTLARAFNRYPSFQKARVVRDKRTNKSRGYGFVSFSDPADFMRAMREMNGKYVGNRPIKLKRSDWRSRQLETHRKKEKERKKLGLKN</sequence>
<organism evidence="9 10">
    <name type="scientific">Paragonimus westermani</name>
    <dbReference type="NCBI Taxonomy" id="34504"/>
    <lineage>
        <taxon>Eukaryota</taxon>
        <taxon>Metazoa</taxon>
        <taxon>Spiralia</taxon>
        <taxon>Lophotrochozoa</taxon>
        <taxon>Platyhelminthes</taxon>
        <taxon>Trematoda</taxon>
        <taxon>Digenea</taxon>
        <taxon>Plagiorchiida</taxon>
        <taxon>Troglotremata</taxon>
        <taxon>Troglotrematidae</taxon>
        <taxon>Paragonimus</taxon>
    </lineage>
</organism>
<feature type="coiled-coil region" evidence="6">
    <location>
        <begin position="1"/>
        <end position="28"/>
    </location>
</feature>
<feature type="coiled-coil region" evidence="6">
    <location>
        <begin position="214"/>
        <end position="241"/>
    </location>
</feature>
<comment type="caution">
    <text evidence="9">The sequence shown here is derived from an EMBL/GenBank/DDBJ whole genome shotgun (WGS) entry which is preliminary data.</text>
</comment>
<evidence type="ECO:0000256" key="6">
    <source>
        <dbReference type="SAM" id="Coils"/>
    </source>
</evidence>
<dbReference type="PANTHER" id="PTHR47640">
    <property type="entry name" value="TRNA SELENOCYSTEINE 1-ASSOCIATED PROTEIN 1-RELATED-RELATED"/>
    <property type="match status" value="1"/>
</dbReference>
<feature type="region of interest" description="Disordered" evidence="7">
    <location>
        <begin position="448"/>
        <end position="468"/>
    </location>
</feature>
<dbReference type="InterPro" id="IPR034215">
    <property type="entry name" value="RBM42_RRM"/>
</dbReference>
<dbReference type="CDD" id="cd12383">
    <property type="entry name" value="RRM_RBM42"/>
    <property type="match status" value="1"/>
</dbReference>
<dbReference type="InterPro" id="IPR035979">
    <property type="entry name" value="RBD_domain_sf"/>
</dbReference>
<keyword evidence="6" id="KW-0175">Coiled coil</keyword>
<feature type="domain" description="RRM" evidence="8">
    <location>
        <begin position="368"/>
        <end position="446"/>
    </location>
</feature>
<dbReference type="InterPro" id="IPR050825">
    <property type="entry name" value="RBM42_RBP45_47-like"/>
</dbReference>
<dbReference type="SMART" id="SM00360">
    <property type="entry name" value="RRM"/>
    <property type="match status" value="1"/>
</dbReference>
<dbReference type="Pfam" id="PF00076">
    <property type="entry name" value="RRM_1"/>
    <property type="match status" value="1"/>
</dbReference>
<reference evidence="9 10" key="1">
    <citation type="journal article" date="2019" name="Gigascience">
        <title>Whole-genome sequence of the oriental lung fluke Paragonimus westermani.</title>
        <authorList>
            <person name="Oey H."/>
            <person name="Zakrzewski M."/>
            <person name="Narain K."/>
            <person name="Devi K.R."/>
            <person name="Agatsuma T."/>
            <person name="Nawaratna S."/>
            <person name="Gobert G.N."/>
            <person name="Jones M.K."/>
            <person name="Ragan M.A."/>
            <person name="McManus D.P."/>
            <person name="Krause L."/>
        </authorList>
    </citation>
    <scope>NUCLEOTIDE SEQUENCE [LARGE SCALE GENOMIC DNA]</scope>
    <source>
        <strain evidence="9 10">IND2009</strain>
    </source>
</reference>
<evidence type="ECO:0000313" key="9">
    <source>
        <dbReference type="EMBL" id="KAA3679068.1"/>
    </source>
</evidence>